<dbReference type="Proteomes" id="UP000623958">
    <property type="component" value="Unassembled WGS sequence"/>
</dbReference>
<protein>
    <submittedName>
        <fullName evidence="3">Peptide modification system cyclase</fullName>
    </submittedName>
</protein>
<dbReference type="GO" id="GO:0004016">
    <property type="term" value="F:adenylate cyclase activity"/>
    <property type="evidence" value="ECO:0007669"/>
    <property type="project" value="UniProtKB-ARBA"/>
</dbReference>
<dbReference type="GO" id="GO:0006171">
    <property type="term" value="P:cAMP biosynthetic process"/>
    <property type="evidence" value="ECO:0007669"/>
    <property type="project" value="TreeGrafter"/>
</dbReference>
<evidence type="ECO:0000256" key="1">
    <source>
        <dbReference type="PROSITE-ProRule" id="PRU00339"/>
    </source>
</evidence>
<dbReference type="AlphaFoldDB" id="A0A919F840"/>
<dbReference type="SUPFAM" id="SSF55073">
    <property type="entry name" value="Nucleotide cyclase"/>
    <property type="match status" value="1"/>
</dbReference>
<organism evidence="3 4">
    <name type="scientific">Xanthomonas boreopolis</name>
    <dbReference type="NCBI Taxonomy" id="86183"/>
    <lineage>
        <taxon>Bacteria</taxon>
        <taxon>Pseudomonadati</taxon>
        <taxon>Pseudomonadota</taxon>
        <taxon>Gammaproteobacteria</taxon>
        <taxon>Lysobacterales</taxon>
        <taxon>Lysobacteraceae</taxon>
        <taxon>Xanthomonas</taxon>
    </lineage>
</organism>
<dbReference type="InterPro" id="IPR019734">
    <property type="entry name" value="TPR_rpt"/>
</dbReference>
<dbReference type="PROSITE" id="PS50005">
    <property type="entry name" value="TPR"/>
    <property type="match status" value="1"/>
</dbReference>
<gene>
    <name evidence="3" type="ORF">GCM10009090_20510</name>
</gene>
<proteinExistence type="predicted"/>
<dbReference type="RefSeq" id="WP_434026904.1">
    <property type="nucleotide sequence ID" value="NZ_BNBA01000014.1"/>
</dbReference>
<dbReference type="CDD" id="cd07302">
    <property type="entry name" value="CHD"/>
    <property type="match status" value="1"/>
</dbReference>
<evidence type="ECO:0000256" key="2">
    <source>
        <dbReference type="SAM" id="MobiDB-lite"/>
    </source>
</evidence>
<dbReference type="Gene3D" id="1.25.40.10">
    <property type="entry name" value="Tetratricopeptide repeat domain"/>
    <property type="match status" value="1"/>
</dbReference>
<evidence type="ECO:0000313" key="3">
    <source>
        <dbReference type="EMBL" id="GHH54147.1"/>
    </source>
</evidence>
<dbReference type="GO" id="GO:0035556">
    <property type="term" value="P:intracellular signal transduction"/>
    <property type="evidence" value="ECO:0007669"/>
    <property type="project" value="InterPro"/>
</dbReference>
<dbReference type="InterPro" id="IPR029787">
    <property type="entry name" value="Nucleotide_cyclase"/>
</dbReference>
<reference evidence="3" key="2">
    <citation type="submission" date="2020-09" db="EMBL/GenBank/DDBJ databases">
        <authorList>
            <person name="Sun Q."/>
            <person name="Ohkuma M."/>
        </authorList>
    </citation>
    <scope>NUCLEOTIDE SEQUENCE</scope>
    <source>
        <strain evidence="3">JCM 13306</strain>
    </source>
</reference>
<dbReference type="InterPro" id="IPR001054">
    <property type="entry name" value="A/G_cyclase"/>
</dbReference>
<sequence length="846" mass="93397">MNDAHQPRLDAPKLRTLLLTDLCGSTELVEKLGDSAAAELFREHDHLVLKLQRQWRGRLIDRSDGMLLLFERPLEGLGFALDYARGLRELGKAHGIRLQARAGLHVGEVLTWRNSEEAVSIGAKPVEVEGLAKPMAARLMMLARPDQILLSAVAESLTRRAARELGERGERLLWKSHGRWRFKGVPMAQEVHEVGEIGIAPLRSPRNSPKAWRDVPLWRRPMALAAEVAAVAAICVVAWFATQPEPAIAFAERDWVVVADMRNLTGESVLDDSLEQAFRISLEQSRYVNVLSDLKIRQTLALMRRDPNASVLDRQLASEVALRDGARAVILPTVASVAGQTHFSIEVVDPHSQATVYVVNERNDGSDMLASLDRLSHGLREKLGEAMRDIDRSAPLPKVATSNFDALRAYALASKHYARRQFAEARQYFQQSINLDPGFALAYLGVMRTYLSTADNQAALPYLEKAKELRSSLPPRDALYLDAWTAELEGQPWKEARAKWDMLAQMYPDYFAGPAQSAWLDFGNGYFASARRKTRQFDASQNPLRDIAFELRGRALLAEEKYGEARQAFLQAEQLGGYGPNRRHAAALAAAGDYPAALAMLDGLKLDESLTNGFEMMAIPFDAGRLDRARDAARKIYAATDDAPPILRYGLRVSALSILQASGSKEEVRPRLLPLVEEILQAAGTDRNGSRDDLAMMAMAAIRLAQRDGQRIPSRAFALVERLADESASPPLSNMLAVLQAEQLRLQGKPGEAVELLEEAGSKGNPDFLQRHVAMRDALRDQGRMEEAAKENRWLGSRRGLAYMEPYGALVLQGMNVSDVALARSQGMGLAGSPEPPPGRAVAAAR</sequence>
<dbReference type="InterPro" id="IPR030966">
    <property type="entry name" value="Mod_pep_cyc"/>
</dbReference>
<dbReference type="EMBL" id="BNBA01000014">
    <property type="protein sequence ID" value="GHH54147.1"/>
    <property type="molecule type" value="Genomic_DNA"/>
</dbReference>
<dbReference type="NCBIfam" id="TIGR04510">
    <property type="entry name" value="mod_pep_cyc"/>
    <property type="match status" value="1"/>
</dbReference>
<comment type="caution">
    <text evidence="3">The sequence shown here is derived from an EMBL/GenBank/DDBJ whole genome shotgun (WGS) entry which is preliminary data.</text>
</comment>
<dbReference type="InterPro" id="IPR011990">
    <property type="entry name" value="TPR-like_helical_dom_sf"/>
</dbReference>
<reference evidence="3" key="1">
    <citation type="journal article" date="2014" name="Int. J. Syst. Evol. Microbiol.">
        <title>Complete genome sequence of Corynebacterium casei LMG S-19264T (=DSM 44701T), isolated from a smear-ripened cheese.</title>
        <authorList>
            <consortium name="US DOE Joint Genome Institute (JGI-PGF)"/>
            <person name="Walter F."/>
            <person name="Albersmeier A."/>
            <person name="Kalinowski J."/>
            <person name="Ruckert C."/>
        </authorList>
    </citation>
    <scope>NUCLEOTIDE SEQUENCE</scope>
    <source>
        <strain evidence="3">JCM 13306</strain>
    </source>
</reference>
<accession>A0A919F840</accession>
<keyword evidence="4" id="KW-1185">Reference proteome</keyword>
<dbReference type="Gene3D" id="3.30.70.1230">
    <property type="entry name" value="Nucleotide cyclase"/>
    <property type="match status" value="1"/>
</dbReference>
<dbReference type="PANTHER" id="PTHR43081">
    <property type="entry name" value="ADENYLATE CYCLASE, TERMINAL-DIFFERENTIATION SPECIFIC-RELATED"/>
    <property type="match status" value="1"/>
</dbReference>
<dbReference type="PANTHER" id="PTHR43081:SF19">
    <property type="entry name" value="PH-SENSITIVE ADENYLATE CYCLASE RV1264"/>
    <property type="match status" value="1"/>
</dbReference>
<dbReference type="InterPro" id="IPR050697">
    <property type="entry name" value="Adenylyl/Guanylyl_Cyclase_3/4"/>
</dbReference>
<dbReference type="SMART" id="SM00028">
    <property type="entry name" value="TPR"/>
    <property type="match status" value="3"/>
</dbReference>
<keyword evidence="1" id="KW-0802">TPR repeat</keyword>
<feature type="region of interest" description="Disordered" evidence="2">
    <location>
        <begin position="827"/>
        <end position="846"/>
    </location>
</feature>
<name>A0A919F840_9XANT</name>
<dbReference type="SUPFAM" id="SSF48452">
    <property type="entry name" value="TPR-like"/>
    <property type="match status" value="1"/>
</dbReference>
<evidence type="ECO:0000313" key="4">
    <source>
        <dbReference type="Proteomes" id="UP000623958"/>
    </source>
</evidence>
<feature type="repeat" description="TPR" evidence="1">
    <location>
        <begin position="406"/>
        <end position="439"/>
    </location>
</feature>